<dbReference type="AlphaFoldDB" id="A0A0B6RRU2"/>
<organism evidence="3 4">
    <name type="scientific">Burkholderia plantarii</name>
    <dbReference type="NCBI Taxonomy" id="41899"/>
    <lineage>
        <taxon>Bacteria</taxon>
        <taxon>Pseudomonadati</taxon>
        <taxon>Pseudomonadota</taxon>
        <taxon>Betaproteobacteria</taxon>
        <taxon>Burkholderiales</taxon>
        <taxon>Burkholderiaceae</taxon>
        <taxon>Burkholderia</taxon>
    </lineage>
</organism>
<reference evidence="3 4" key="2">
    <citation type="journal article" date="2016" name="Appl. Microbiol. Biotechnol.">
        <title>Mutations improving production and secretion of extracellular lipase by Burkholderia glumae PG1.</title>
        <authorList>
            <person name="Knapp A."/>
            <person name="Voget S."/>
            <person name="Gao R."/>
            <person name="Zaburannyi N."/>
            <person name="Krysciak D."/>
            <person name="Breuer M."/>
            <person name="Hauer B."/>
            <person name="Streit W.R."/>
            <person name="Muller R."/>
            <person name="Daniel R."/>
            <person name="Jaeger K.E."/>
        </authorList>
    </citation>
    <scope>NUCLEOTIDE SEQUENCE [LARGE SCALE GENOMIC DNA]</scope>
    <source>
        <strain evidence="3 4">PG1</strain>
    </source>
</reference>
<dbReference type="KEGG" id="bgp:BGL_1c15990"/>
<keyword evidence="2" id="KW-0732">Signal</keyword>
<evidence type="ECO:0000256" key="2">
    <source>
        <dbReference type="SAM" id="SignalP"/>
    </source>
</evidence>
<name>A0A0B6RRU2_BURPL</name>
<dbReference type="Proteomes" id="UP000031838">
    <property type="component" value="Chromosome 1"/>
</dbReference>
<dbReference type="RefSeq" id="WP_042624709.1">
    <property type="nucleotide sequence ID" value="NZ_BSTO01000005.1"/>
</dbReference>
<dbReference type="EMBL" id="CP002580">
    <property type="protein sequence ID" value="AJK46113.1"/>
    <property type="molecule type" value="Genomic_DNA"/>
</dbReference>
<feature type="signal peptide" evidence="2">
    <location>
        <begin position="1"/>
        <end position="21"/>
    </location>
</feature>
<protein>
    <submittedName>
        <fullName evidence="3">Uncharacterized protein</fullName>
    </submittedName>
</protein>
<dbReference type="KEGG" id="bpla:bpln_1g15690"/>
<feature type="compositionally biased region" description="Low complexity" evidence="1">
    <location>
        <begin position="45"/>
        <end position="61"/>
    </location>
</feature>
<feature type="compositionally biased region" description="Basic residues" evidence="1">
    <location>
        <begin position="62"/>
        <end position="77"/>
    </location>
</feature>
<reference evidence="4" key="1">
    <citation type="submission" date="2011-03" db="EMBL/GenBank/DDBJ databases">
        <authorList>
            <person name="Voget S."/>
            <person name="Streit W.R."/>
            <person name="Jaeger K.E."/>
            <person name="Daniel R."/>
        </authorList>
    </citation>
    <scope>NUCLEOTIDE SEQUENCE [LARGE SCALE GENOMIC DNA]</scope>
    <source>
        <strain evidence="4">PG1</strain>
    </source>
</reference>
<evidence type="ECO:0000313" key="3">
    <source>
        <dbReference type="EMBL" id="AJK46113.1"/>
    </source>
</evidence>
<keyword evidence="4" id="KW-1185">Reference proteome</keyword>
<sequence length="86" mass="9374">MKKMSLAILVSMSALTGAAYAQESTTITTITDPAKIAEIEQRAQALQQQREAQQSAEMQQPAHHHHHTMKKTHKAKKAAAPEAASQ</sequence>
<feature type="chain" id="PRO_5002121999" evidence="2">
    <location>
        <begin position="22"/>
        <end position="86"/>
    </location>
</feature>
<proteinExistence type="predicted"/>
<evidence type="ECO:0000256" key="1">
    <source>
        <dbReference type="SAM" id="MobiDB-lite"/>
    </source>
</evidence>
<feature type="region of interest" description="Disordered" evidence="1">
    <location>
        <begin position="45"/>
        <end position="86"/>
    </location>
</feature>
<evidence type="ECO:0000313" key="4">
    <source>
        <dbReference type="Proteomes" id="UP000031838"/>
    </source>
</evidence>
<dbReference type="HOGENOM" id="CLU_161862_0_0_4"/>
<dbReference type="OrthoDB" id="9035999at2"/>
<gene>
    <name evidence="3" type="ORF">BGL_1c15990</name>
</gene>
<accession>A0A0B6RRU2</accession>